<dbReference type="Proteomes" id="UP001217089">
    <property type="component" value="Unassembled WGS sequence"/>
</dbReference>
<comment type="similarity">
    <text evidence="1">Belongs to the ClpA/ClpB family. Torsin subfamily.</text>
</comment>
<evidence type="ECO:0000256" key="1">
    <source>
        <dbReference type="ARBA" id="ARBA00006235"/>
    </source>
</evidence>
<dbReference type="Gene3D" id="3.40.50.300">
    <property type="entry name" value="P-loop containing nucleotide triphosphate hydrolases"/>
    <property type="match status" value="2"/>
</dbReference>
<feature type="domain" description="Torsin-1A C-terminal" evidence="3">
    <location>
        <begin position="519"/>
        <end position="580"/>
    </location>
</feature>
<accession>A0ABQ9DW47</accession>
<evidence type="ECO:0000256" key="2">
    <source>
        <dbReference type="SAM" id="SignalP"/>
    </source>
</evidence>
<keyword evidence="2" id="KW-0732">Signal</keyword>
<dbReference type="PRINTS" id="PR00300">
    <property type="entry name" value="CLPPROTEASEA"/>
</dbReference>
<dbReference type="Pfam" id="PF06309">
    <property type="entry name" value="Torsin"/>
    <property type="match status" value="2"/>
</dbReference>
<organism evidence="4 5">
    <name type="scientific">Tegillarca granosa</name>
    <name type="common">Malaysian cockle</name>
    <name type="synonym">Anadara granosa</name>
    <dbReference type="NCBI Taxonomy" id="220873"/>
    <lineage>
        <taxon>Eukaryota</taxon>
        <taxon>Metazoa</taxon>
        <taxon>Spiralia</taxon>
        <taxon>Lophotrochozoa</taxon>
        <taxon>Mollusca</taxon>
        <taxon>Bivalvia</taxon>
        <taxon>Autobranchia</taxon>
        <taxon>Pteriomorphia</taxon>
        <taxon>Arcoida</taxon>
        <taxon>Arcoidea</taxon>
        <taxon>Arcidae</taxon>
        <taxon>Tegillarca</taxon>
    </lineage>
</organism>
<comment type="caution">
    <text evidence="4">The sequence shown here is derived from an EMBL/GenBank/DDBJ whole genome shotgun (WGS) entry which is preliminary data.</text>
</comment>
<dbReference type="InterPro" id="IPR027417">
    <property type="entry name" value="P-loop_NTPase"/>
</dbReference>
<dbReference type="InterPro" id="IPR049337">
    <property type="entry name" value="TOR1A_C"/>
</dbReference>
<dbReference type="InterPro" id="IPR001270">
    <property type="entry name" value="ClpA/B"/>
</dbReference>
<sequence length="595" mass="68444">MLLKNAMHFPLLLVLMCTFPRCVALVEPVTGLTFLGGALLSGFLASFNSIRCQLKECCTDKWVRLNVTELSLALDKRLHGQHLVKNAVLKHIKAHLNAENPSKALALSFHGGTGTGKNHVSRIIAEHVYKRGMKSQFVHILPSTKEFPHEEMVPLYKMDKMPPGLIDTVKPYLDFYEQLDGVNYRKAIFIFLSNTAGKEISRHTLDHWHTGKKREDIKLSDMERIVTTAAVNTKDSGLWHSDLLIRHMISAYIPFLPLERRHIKQCVKDNLLEKKFYKNEKEINAEKVQEIVNELTYYPQDEQLFSVTGCKRVPEKVDFIMEDLDLSLDNNLFGQHLVKNVVVKHLKAHLNAKNPPKALALSFHGTSGTGKNYVSKIIAEHVFRLGMRSKFVHILPSTKVFQLEHLVPQYKEQFKDLIERSTATCERSMFIFDEMDKMPPGLIDVVKPYLDFYEQLDGIDYRKAIFLFLSNTAAEEISSHTLAQLKAGKQREDIVLSGLWHSNLFTKHMISAAVPFLPLERHHIKQCIRDKLVEKKIYKHRNLIGEDKLQEVLNELSFYPEDEKLFSVTGCKRVSEKVDYKLVHICQSILKRKLR</sequence>
<reference evidence="4 5" key="1">
    <citation type="submission" date="2022-12" db="EMBL/GenBank/DDBJ databases">
        <title>Chromosome-level genome of Tegillarca granosa.</title>
        <authorList>
            <person name="Kim J."/>
        </authorList>
    </citation>
    <scope>NUCLEOTIDE SEQUENCE [LARGE SCALE GENOMIC DNA]</scope>
    <source>
        <strain evidence="4">Teg-2019</strain>
        <tissue evidence="4">Adductor muscle</tissue>
    </source>
</reference>
<evidence type="ECO:0000313" key="5">
    <source>
        <dbReference type="Proteomes" id="UP001217089"/>
    </source>
</evidence>
<dbReference type="PANTHER" id="PTHR10760:SF2">
    <property type="entry name" value="LD13476P-RELATED"/>
    <property type="match status" value="1"/>
</dbReference>
<gene>
    <name evidence="4" type="ORF">KUTeg_024014</name>
</gene>
<name>A0ABQ9DW47_TEGGR</name>
<dbReference type="SUPFAM" id="SSF52540">
    <property type="entry name" value="P-loop containing nucleoside triphosphate hydrolases"/>
    <property type="match status" value="2"/>
</dbReference>
<evidence type="ECO:0000313" key="4">
    <source>
        <dbReference type="EMBL" id="KAJ8297483.1"/>
    </source>
</evidence>
<proteinExistence type="inferred from homology"/>
<feature type="chain" id="PRO_5047048263" description="Torsin-1A C-terminal domain-containing protein" evidence="2">
    <location>
        <begin position="25"/>
        <end position="595"/>
    </location>
</feature>
<dbReference type="InterPro" id="IPR010448">
    <property type="entry name" value="Torsin"/>
</dbReference>
<dbReference type="EMBL" id="JARBDR010000923">
    <property type="protein sequence ID" value="KAJ8297483.1"/>
    <property type="molecule type" value="Genomic_DNA"/>
</dbReference>
<evidence type="ECO:0000259" key="3">
    <source>
        <dbReference type="Pfam" id="PF21376"/>
    </source>
</evidence>
<feature type="signal peptide" evidence="2">
    <location>
        <begin position="1"/>
        <end position="24"/>
    </location>
</feature>
<keyword evidence="5" id="KW-1185">Reference proteome</keyword>
<feature type="non-terminal residue" evidence="4">
    <location>
        <position position="595"/>
    </location>
</feature>
<dbReference type="PANTHER" id="PTHR10760">
    <property type="entry name" value="TORSIN"/>
    <property type="match status" value="1"/>
</dbReference>
<protein>
    <recommendedName>
        <fullName evidence="3">Torsin-1A C-terminal domain-containing protein</fullName>
    </recommendedName>
</protein>
<dbReference type="Pfam" id="PF21376">
    <property type="entry name" value="TOR1A_C"/>
    <property type="match status" value="1"/>
</dbReference>